<organism evidence="5 7">
    <name type="scientific">Medicago truncatula</name>
    <name type="common">Barrel medic</name>
    <name type="synonym">Medicago tribuloides</name>
    <dbReference type="NCBI Taxonomy" id="3880"/>
    <lineage>
        <taxon>Eukaryota</taxon>
        <taxon>Viridiplantae</taxon>
        <taxon>Streptophyta</taxon>
        <taxon>Embryophyta</taxon>
        <taxon>Tracheophyta</taxon>
        <taxon>Spermatophyta</taxon>
        <taxon>Magnoliopsida</taxon>
        <taxon>eudicotyledons</taxon>
        <taxon>Gunneridae</taxon>
        <taxon>Pentapetalae</taxon>
        <taxon>rosids</taxon>
        <taxon>fabids</taxon>
        <taxon>Fabales</taxon>
        <taxon>Fabaceae</taxon>
        <taxon>Papilionoideae</taxon>
        <taxon>50 kb inversion clade</taxon>
        <taxon>NPAAA clade</taxon>
        <taxon>Hologalegina</taxon>
        <taxon>IRL clade</taxon>
        <taxon>Trifolieae</taxon>
        <taxon>Medicago</taxon>
    </lineage>
</organism>
<dbReference type="EMBL" id="CM001218">
    <property type="protein sequence ID" value="KEH38174.1"/>
    <property type="molecule type" value="Genomic_DNA"/>
</dbReference>
<dbReference type="PANTHER" id="PTHR42918">
    <property type="entry name" value="LYSYL-TRNA SYNTHETASE"/>
    <property type="match status" value="1"/>
</dbReference>
<dbReference type="GO" id="GO:0005524">
    <property type="term" value="F:ATP binding"/>
    <property type="evidence" value="ECO:0007669"/>
    <property type="project" value="InterPro"/>
</dbReference>
<reference evidence="6" key="3">
    <citation type="submission" date="2015-04" db="UniProtKB">
        <authorList>
            <consortium name="EnsemblPlants"/>
        </authorList>
    </citation>
    <scope>IDENTIFICATION</scope>
    <source>
        <strain evidence="6">cv. Jemalong A17</strain>
    </source>
</reference>
<reference evidence="5 7" key="1">
    <citation type="journal article" date="2011" name="Nature">
        <title>The Medicago genome provides insight into the evolution of rhizobial symbioses.</title>
        <authorList>
            <person name="Young N.D."/>
            <person name="Debelle F."/>
            <person name="Oldroyd G.E."/>
            <person name="Geurts R."/>
            <person name="Cannon S.B."/>
            <person name="Udvardi M.K."/>
            <person name="Benedito V.A."/>
            <person name="Mayer K.F."/>
            <person name="Gouzy J."/>
            <person name="Schoof H."/>
            <person name="Van de Peer Y."/>
            <person name="Proost S."/>
            <person name="Cook D.R."/>
            <person name="Meyers B.C."/>
            <person name="Spannagl M."/>
            <person name="Cheung F."/>
            <person name="De Mita S."/>
            <person name="Krishnakumar V."/>
            <person name="Gundlach H."/>
            <person name="Zhou S."/>
            <person name="Mudge J."/>
            <person name="Bharti A.K."/>
            <person name="Murray J.D."/>
            <person name="Naoumkina M.A."/>
            <person name="Rosen B."/>
            <person name="Silverstein K.A."/>
            <person name="Tang H."/>
            <person name="Rombauts S."/>
            <person name="Zhao P.X."/>
            <person name="Zhou P."/>
            <person name="Barbe V."/>
            <person name="Bardou P."/>
            <person name="Bechner M."/>
            <person name="Bellec A."/>
            <person name="Berger A."/>
            <person name="Berges H."/>
            <person name="Bidwell S."/>
            <person name="Bisseling T."/>
            <person name="Choisne N."/>
            <person name="Couloux A."/>
            <person name="Denny R."/>
            <person name="Deshpande S."/>
            <person name="Dai X."/>
            <person name="Doyle J.J."/>
            <person name="Dudez A.M."/>
            <person name="Farmer A.D."/>
            <person name="Fouteau S."/>
            <person name="Franken C."/>
            <person name="Gibelin C."/>
            <person name="Gish J."/>
            <person name="Goldstein S."/>
            <person name="Gonzalez A.J."/>
            <person name="Green P.J."/>
            <person name="Hallab A."/>
            <person name="Hartog M."/>
            <person name="Hua A."/>
            <person name="Humphray S.J."/>
            <person name="Jeong D.H."/>
            <person name="Jing Y."/>
            <person name="Jocker A."/>
            <person name="Kenton S.M."/>
            <person name="Kim D.J."/>
            <person name="Klee K."/>
            <person name="Lai H."/>
            <person name="Lang C."/>
            <person name="Lin S."/>
            <person name="Macmil S.L."/>
            <person name="Magdelenat G."/>
            <person name="Matthews L."/>
            <person name="McCorrison J."/>
            <person name="Monaghan E.L."/>
            <person name="Mun J.H."/>
            <person name="Najar F.Z."/>
            <person name="Nicholson C."/>
            <person name="Noirot C."/>
            <person name="O'Bleness M."/>
            <person name="Paule C.R."/>
            <person name="Poulain J."/>
            <person name="Prion F."/>
            <person name="Qin B."/>
            <person name="Qu C."/>
            <person name="Retzel E.F."/>
            <person name="Riddle C."/>
            <person name="Sallet E."/>
            <person name="Samain S."/>
            <person name="Samson N."/>
            <person name="Sanders I."/>
            <person name="Saurat O."/>
            <person name="Scarpelli C."/>
            <person name="Schiex T."/>
            <person name="Segurens B."/>
            <person name="Severin A.J."/>
            <person name="Sherrier D.J."/>
            <person name="Shi R."/>
            <person name="Sims S."/>
            <person name="Singer S.R."/>
            <person name="Sinharoy S."/>
            <person name="Sterck L."/>
            <person name="Viollet A."/>
            <person name="Wang B.B."/>
            <person name="Wang K."/>
            <person name="Wang M."/>
            <person name="Wang X."/>
            <person name="Warfsmann J."/>
            <person name="Weissenbach J."/>
            <person name="White D.D."/>
            <person name="White J.D."/>
            <person name="Wiley G.B."/>
            <person name="Wincker P."/>
            <person name="Xing Y."/>
            <person name="Yang L."/>
            <person name="Yao Z."/>
            <person name="Ying F."/>
            <person name="Zhai J."/>
            <person name="Zhou L."/>
            <person name="Zuber A."/>
            <person name="Denarie J."/>
            <person name="Dixon R.A."/>
            <person name="May G.D."/>
            <person name="Schwartz D.C."/>
            <person name="Rogers J."/>
            <person name="Quetier F."/>
            <person name="Town C.D."/>
            <person name="Roe B.A."/>
        </authorList>
    </citation>
    <scope>NUCLEOTIDE SEQUENCE [LARGE SCALE GENOMIC DNA]</scope>
    <source>
        <strain evidence="5">A17</strain>
        <strain evidence="6 7">cv. Jemalong A17</strain>
    </source>
</reference>
<feature type="domain" description="Aminoacyl-tRNA synthetase class II (D/K/N)" evidence="4">
    <location>
        <begin position="43"/>
        <end position="112"/>
    </location>
</feature>
<keyword evidence="3" id="KW-0067">ATP-binding</keyword>
<evidence type="ECO:0000256" key="1">
    <source>
        <dbReference type="ARBA" id="ARBA00022598"/>
    </source>
</evidence>
<dbReference type="AlphaFoldDB" id="A0A072V7Y7"/>
<evidence type="ECO:0000313" key="7">
    <source>
        <dbReference type="Proteomes" id="UP000002051"/>
    </source>
</evidence>
<reference evidence="5 7" key="2">
    <citation type="journal article" date="2014" name="BMC Genomics">
        <title>An improved genome release (version Mt4.0) for the model legume Medicago truncatula.</title>
        <authorList>
            <person name="Tang H."/>
            <person name="Krishnakumar V."/>
            <person name="Bidwell S."/>
            <person name="Rosen B."/>
            <person name="Chan A."/>
            <person name="Zhou S."/>
            <person name="Gentzbittel L."/>
            <person name="Childs K.L."/>
            <person name="Yandell M."/>
            <person name="Gundlach H."/>
            <person name="Mayer K.F."/>
            <person name="Schwartz D.C."/>
            <person name="Town C.D."/>
        </authorList>
    </citation>
    <scope>GENOME REANNOTATION</scope>
    <source>
        <strain evidence="5">A17</strain>
        <strain evidence="6 7">cv. Jemalong A17</strain>
    </source>
</reference>
<dbReference type="STRING" id="3880.A0A072V7Y7"/>
<evidence type="ECO:0000313" key="6">
    <source>
        <dbReference type="EnsemblPlants" id="KEH38174"/>
    </source>
</evidence>
<proteinExistence type="predicted"/>
<dbReference type="Proteomes" id="UP000002051">
    <property type="component" value="Chromosome 2"/>
</dbReference>
<dbReference type="SUPFAM" id="SSF55681">
    <property type="entry name" value="Class II aaRS and biotin synthetases"/>
    <property type="match status" value="1"/>
</dbReference>
<dbReference type="Gene3D" id="3.30.930.10">
    <property type="entry name" value="Bira Bifunctional Protein, Domain 2"/>
    <property type="match status" value="1"/>
</dbReference>
<accession>A0A072V7Y7</accession>
<dbReference type="EnsemblPlants" id="KEH38174">
    <property type="protein sequence ID" value="KEH38174"/>
    <property type="gene ID" value="MTR_2g061670"/>
</dbReference>
<gene>
    <name evidence="5" type="ordered locus">MTR_2g061670</name>
</gene>
<name>A0A072V7Y7_MEDTR</name>
<dbReference type="GO" id="GO:0006418">
    <property type="term" value="P:tRNA aminoacylation for protein translation"/>
    <property type="evidence" value="ECO:0007669"/>
    <property type="project" value="InterPro"/>
</dbReference>
<dbReference type="InterPro" id="IPR004364">
    <property type="entry name" value="Aa-tRNA-synt_II"/>
</dbReference>
<sequence>MKLSNPLVIHTSRKQLRSCVEVRIGQIRPDFDRSESGLRNFFLCDGCSELNDHVVQQKQFDDQLKHLFDDKAMTLDETLSTSLENGMPPTGGCGLGIDYLTMLLTDSQNIKVQSLYLSLSACSGGVFSFKPLRLLCQPCSW</sequence>
<dbReference type="InterPro" id="IPR045864">
    <property type="entry name" value="aa-tRNA-synth_II/BPL/LPL"/>
</dbReference>
<dbReference type="GO" id="GO:0004812">
    <property type="term" value="F:aminoacyl-tRNA ligase activity"/>
    <property type="evidence" value="ECO:0007669"/>
    <property type="project" value="InterPro"/>
</dbReference>
<protein>
    <submittedName>
        <fullName evidence="5">tRNA ligase class II (D, K and N) protein</fullName>
    </submittedName>
</protein>
<dbReference type="PANTHER" id="PTHR42918:SF9">
    <property type="entry name" value="LYSINE--TRNA LIGASE"/>
    <property type="match status" value="1"/>
</dbReference>
<dbReference type="HOGENOM" id="CLU_1828174_0_0_1"/>
<dbReference type="Pfam" id="PF00152">
    <property type="entry name" value="tRNA-synt_2"/>
    <property type="match status" value="1"/>
</dbReference>
<evidence type="ECO:0000313" key="5">
    <source>
        <dbReference type="EMBL" id="KEH38174.1"/>
    </source>
</evidence>
<evidence type="ECO:0000256" key="2">
    <source>
        <dbReference type="ARBA" id="ARBA00022741"/>
    </source>
</evidence>
<keyword evidence="7" id="KW-1185">Reference proteome</keyword>
<evidence type="ECO:0000259" key="4">
    <source>
        <dbReference type="Pfam" id="PF00152"/>
    </source>
</evidence>
<keyword evidence="2" id="KW-0547">Nucleotide-binding</keyword>
<evidence type="ECO:0000256" key="3">
    <source>
        <dbReference type="ARBA" id="ARBA00022840"/>
    </source>
</evidence>
<keyword evidence="1 5" id="KW-0436">Ligase</keyword>